<dbReference type="Proteomes" id="UP000527143">
    <property type="component" value="Unassembled WGS sequence"/>
</dbReference>
<evidence type="ECO:0000313" key="3">
    <source>
        <dbReference type="Proteomes" id="UP000527143"/>
    </source>
</evidence>
<reference evidence="2 3" key="1">
    <citation type="submission" date="2020-08" db="EMBL/GenBank/DDBJ databases">
        <title>Genomic Encyclopedia of Type Strains, Phase IV (KMG-IV): sequencing the most valuable type-strain genomes for metagenomic binning, comparative biology and taxonomic classification.</title>
        <authorList>
            <person name="Goeker M."/>
        </authorList>
    </citation>
    <scope>NUCLEOTIDE SEQUENCE [LARGE SCALE GENOMIC DNA]</scope>
    <source>
        <strain evidence="2 3">DSM 26736</strain>
    </source>
</reference>
<keyword evidence="2" id="KW-0808">Transferase</keyword>
<dbReference type="PANTHER" id="PTHR43610">
    <property type="entry name" value="BLL6696 PROTEIN"/>
    <property type="match status" value="1"/>
</dbReference>
<sequence length="172" mass="19524">MDLQPTLVGERVLLRPTVAEDWAGQYAVASDPLIWELHPARDRWQEAMFRRFFEEALASGGGLTIIDRASGTIIGASRYCFPDPVREEVEIGYTFLAREHWGGAVNREVKQLMLGHIHRFVPTAIFVVGENNLRSRRAMDKIGGVLQPRRVERGNGQMLHDHVFYAVRRAEG</sequence>
<dbReference type="InterPro" id="IPR000182">
    <property type="entry name" value="GNAT_dom"/>
</dbReference>
<feature type="domain" description="N-acetyltransferase" evidence="1">
    <location>
        <begin position="11"/>
        <end position="144"/>
    </location>
</feature>
<gene>
    <name evidence="2" type="ORF">FHT02_002403</name>
</gene>
<comment type="caution">
    <text evidence="2">The sequence shown here is derived from an EMBL/GenBank/DDBJ whole genome shotgun (WGS) entry which is preliminary data.</text>
</comment>
<organism evidence="2 3">
    <name type="scientific">Sphingomonas xinjiangensis</name>
    <dbReference type="NCBI Taxonomy" id="643568"/>
    <lineage>
        <taxon>Bacteria</taxon>
        <taxon>Pseudomonadati</taxon>
        <taxon>Pseudomonadota</taxon>
        <taxon>Alphaproteobacteria</taxon>
        <taxon>Sphingomonadales</taxon>
        <taxon>Sphingomonadaceae</taxon>
        <taxon>Sphingomonas</taxon>
    </lineage>
</organism>
<dbReference type="Gene3D" id="3.40.630.30">
    <property type="match status" value="1"/>
</dbReference>
<protein>
    <submittedName>
        <fullName evidence="2">RimJ/RimL family protein N-acetyltransferase</fullName>
    </submittedName>
</protein>
<evidence type="ECO:0000259" key="1">
    <source>
        <dbReference type="Pfam" id="PF13302"/>
    </source>
</evidence>
<dbReference type="Pfam" id="PF13302">
    <property type="entry name" value="Acetyltransf_3"/>
    <property type="match status" value="1"/>
</dbReference>
<evidence type="ECO:0000313" key="2">
    <source>
        <dbReference type="EMBL" id="MBB5711162.1"/>
    </source>
</evidence>
<dbReference type="RefSeq" id="WP_184087742.1">
    <property type="nucleotide sequence ID" value="NZ_JACIJF010000006.1"/>
</dbReference>
<dbReference type="PANTHER" id="PTHR43610:SF1">
    <property type="entry name" value="N-ACETYLTRANSFERASE DOMAIN-CONTAINING PROTEIN"/>
    <property type="match status" value="1"/>
</dbReference>
<keyword evidence="3" id="KW-1185">Reference proteome</keyword>
<dbReference type="GO" id="GO:0016747">
    <property type="term" value="F:acyltransferase activity, transferring groups other than amino-acyl groups"/>
    <property type="evidence" value="ECO:0007669"/>
    <property type="project" value="InterPro"/>
</dbReference>
<proteinExistence type="predicted"/>
<dbReference type="EMBL" id="JACIJF010000006">
    <property type="protein sequence ID" value="MBB5711162.1"/>
    <property type="molecule type" value="Genomic_DNA"/>
</dbReference>
<dbReference type="InterPro" id="IPR016181">
    <property type="entry name" value="Acyl_CoA_acyltransferase"/>
</dbReference>
<accession>A0A840YQN7</accession>
<dbReference type="SUPFAM" id="SSF55729">
    <property type="entry name" value="Acyl-CoA N-acyltransferases (Nat)"/>
    <property type="match status" value="1"/>
</dbReference>
<dbReference type="AlphaFoldDB" id="A0A840YQN7"/>
<name>A0A840YQN7_9SPHN</name>